<dbReference type="EMBL" id="JZYG01000025">
    <property type="protein sequence ID" value="KJM32159.1"/>
    <property type="molecule type" value="Genomic_DNA"/>
</dbReference>
<protein>
    <submittedName>
        <fullName evidence="1">Uncharacterized protein</fullName>
    </submittedName>
</protein>
<dbReference type="Proteomes" id="UP000033344">
    <property type="component" value="Unassembled WGS sequence"/>
</dbReference>
<dbReference type="RefSeq" id="WP_045295275.1">
    <property type="nucleotide sequence ID" value="NZ_JZYG01000025.1"/>
</dbReference>
<name>A0AAE2EA94_ENTCL</name>
<evidence type="ECO:0000313" key="2">
    <source>
        <dbReference type="Proteomes" id="UP000033344"/>
    </source>
</evidence>
<sequence length="85" mass="9570">MKKGFEPVFMEMDDKQQLIAANAMLRQMAKIADPDDKLEGYRKVVGYIEAGEYLTNNNLFSEGIQSLTSKAIHLSHIALPDLLEN</sequence>
<accession>A0AAE2EA94</accession>
<gene>
    <name evidence="1" type="ORF">SS44_18590</name>
</gene>
<reference evidence="1 2" key="1">
    <citation type="submission" date="2015-03" db="EMBL/GenBank/DDBJ databases">
        <authorList>
            <person name="McCorrison J."/>
            <person name="Sanka R."/>
            <person name="Adams M."/>
            <person name="Brinkac L."/>
            <person name="Nierman W."/>
            <person name="Sutton G."/>
            <person name="Nelson K."/>
            <person name="Kiedrowski L."/>
            <person name="Guerrero D."/>
            <person name="Bonomo R."/>
        </authorList>
    </citation>
    <scope>NUCLEOTIDE SEQUENCE [LARGE SCALE GENOMIC DNA]</scope>
    <source>
        <strain evidence="1 2">42324</strain>
    </source>
</reference>
<dbReference type="AlphaFoldDB" id="A0AAE2EA94"/>
<organism evidence="1 2">
    <name type="scientific">Enterobacter cloacae subsp. cloacae</name>
    <dbReference type="NCBI Taxonomy" id="336306"/>
    <lineage>
        <taxon>Bacteria</taxon>
        <taxon>Pseudomonadati</taxon>
        <taxon>Pseudomonadota</taxon>
        <taxon>Gammaproteobacteria</taxon>
        <taxon>Enterobacterales</taxon>
        <taxon>Enterobacteriaceae</taxon>
        <taxon>Enterobacter</taxon>
        <taxon>Enterobacter cloacae complex</taxon>
    </lineage>
</organism>
<evidence type="ECO:0000313" key="1">
    <source>
        <dbReference type="EMBL" id="KJM32159.1"/>
    </source>
</evidence>
<comment type="caution">
    <text evidence="1">The sequence shown here is derived from an EMBL/GenBank/DDBJ whole genome shotgun (WGS) entry which is preliminary data.</text>
</comment>
<proteinExistence type="predicted"/>